<evidence type="ECO:0000313" key="4">
    <source>
        <dbReference type="Proteomes" id="UP000243207"/>
    </source>
</evidence>
<feature type="region of interest" description="Disordered" evidence="1">
    <location>
        <begin position="62"/>
        <end position="111"/>
    </location>
</feature>
<feature type="compositionally biased region" description="Basic and acidic residues" evidence="1">
    <location>
        <begin position="81"/>
        <end position="111"/>
    </location>
</feature>
<dbReference type="EMBL" id="LT629736">
    <property type="protein sequence ID" value="SDS62406.1"/>
    <property type="molecule type" value="Genomic_DNA"/>
</dbReference>
<evidence type="ECO:0000256" key="2">
    <source>
        <dbReference type="SAM" id="SignalP"/>
    </source>
</evidence>
<protein>
    <recommendedName>
        <fullName evidence="5">LTXXQ motif family protein</fullName>
    </recommendedName>
</protein>
<dbReference type="Gene3D" id="1.20.120.1490">
    <property type="match status" value="1"/>
</dbReference>
<feature type="compositionally biased region" description="Basic and acidic residues" evidence="1">
    <location>
        <begin position="62"/>
        <end position="74"/>
    </location>
</feature>
<keyword evidence="2" id="KW-0732">Signal</keyword>
<gene>
    <name evidence="3" type="ORF">SAMN05216421_1865</name>
</gene>
<dbReference type="RefSeq" id="WP_093393619.1">
    <property type="nucleotide sequence ID" value="NZ_LT629736.1"/>
</dbReference>
<dbReference type="OrthoDB" id="6996145at2"/>
<reference evidence="4" key="1">
    <citation type="submission" date="2016-10" db="EMBL/GenBank/DDBJ databases">
        <authorList>
            <person name="Varghese N."/>
            <person name="Submissions S."/>
        </authorList>
    </citation>
    <scope>NUCLEOTIDE SEQUENCE [LARGE SCALE GENOMIC DNA]</scope>
    <source>
        <strain evidence="4">NRRL B-51270</strain>
    </source>
</reference>
<feature type="signal peptide" evidence="2">
    <location>
        <begin position="1"/>
        <end position="22"/>
    </location>
</feature>
<keyword evidence="4" id="KW-1185">Reference proteome</keyword>
<name>A0A1H1TR54_9GAMM</name>
<organism evidence="3 4">
    <name type="scientific">Halopseudomonas xinjiangensis</name>
    <dbReference type="NCBI Taxonomy" id="487184"/>
    <lineage>
        <taxon>Bacteria</taxon>
        <taxon>Pseudomonadati</taxon>
        <taxon>Pseudomonadota</taxon>
        <taxon>Gammaproteobacteria</taxon>
        <taxon>Pseudomonadales</taxon>
        <taxon>Pseudomonadaceae</taxon>
        <taxon>Halopseudomonas</taxon>
    </lineage>
</organism>
<dbReference type="AlphaFoldDB" id="A0A1H1TR54"/>
<dbReference type="Proteomes" id="UP000243207">
    <property type="component" value="Chromosome I"/>
</dbReference>
<accession>A0A1H1TR54</accession>
<dbReference type="STRING" id="487184.SAMN05216421_1865"/>
<evidence type="ECO:0000313" key="3">
    <source>
        <dbReference type="EMBL" id="SDS62406.1"/>
    </source>
</evidence>
<feature type="chain" id="PRO_5009261453" description="LTXXQ motif family protein" evidence="2">
    <location>
        <begin position="23"/>
        <end position="111"/>
    </location>
</feature>
<sequence>MKKILIASAFALATAISAPSMANTGMDKEHGERHMQRLTEKLDLTSEQQEQVRNIYQEQMQKHKEIKEQGKQRMSEVLNDEQEKKLEEMHKERQERMKKKYGEEHRSHDSN</sequence>
<evidence type="ECO:0008006" key="5">
    <source>
        <dbReference type="Google" id="ProtNLM"/>
    </source>
</evidence>
<evidence type="ECO:0000256" key="1">
    <source>
        <dbReference type="SAM" id="MobiDB-lite"/>
    </source>
</evidence>
<proteinExistence type="predicted"/>